<keyword evidence="3" id="KW-1185">Reference proteome</keyword>
<feature type="region of interest" description="Disordered" evidence="1">
    <location>
        <begin position="411"/>
        <end position="494"/>
    </location>
</feature>
<dbReference type="Proteomes" id="UP001056336">
    <property type="component" value="Chromosome"/>
</dbReference>
<accession>A0ABY4R1D6</accession>
<dbReference type="Pfam" id="PF10103">
    <property type="entry name" value="Zincin_2"/>
    <property type="match status" value="1"/>
</dbReference>
<dbReference type="PANTHER" id="PTHR39420:SF2">
    <property type="entry name" value="HYDROLASE"/>
    <property type="match status" value="1"/>
</dbReference>
<dbReference type="EMBL" id="CP097332">
    <property type="protein sequence ID" value="UQX89733.1"/>
    <property type="molecule type" value="Genomic_DNA"/>
</dbReference>
<evidence type="ECO:0000256" key="1">
    <source>
        <dbReference type="SAM" id="MobiDB-lite"/>
    </source>
</evidence>
<feature type="compositionally biased region" description="Low complexity" evidence="1">
    <location>
        <begin position="467"/>
        <end position="480"/>
    </location>
</feature>
<reference evidence="2" key="2">
    <citation type="submission" date="2022-05" db="EMBL/GenBank/DDBJ databases">
        <authorList>
            <person name="Kim J.-S."/>
            <person name="Lee K."/>
            <person name="Suh M."/>
            <person name="Eom M."/>
            <person name="Kim J.-S."/>
            <person name="Kim D.-S."/>
            <person name="Ko S.-H."/>
            <person name="Shin Y."/>
            <person name="Lee J.-S."/>
        </authorList>
    </citation>
    <scope>NUCLEOTIDE SEQUENCE</scope>
    <source>
        <strain evidence="2">N237</strain>
    </source>
</reference>
<evidence type="ECO:0000313" key="2">
    <source>
        <dbReference type="EMBL" id="UQX89733.1"/>
    </source>
</evidence>
<protein>
    <submittedName>
        <fullName evidence="2">Zinc-dependent metalloprotease</fullName>
    </submittedName>
</protein>
<keyword evidence="2" id="KW-0378">Hydrolase</keyword>
<dbReference type="InterPro" id="IPR042271">
    <property type="entry name" value="Zinicin_2_N"/>
</dbReference>
<proteinExistence type="predicted"/>
<gene>
    <name evidence="2" type="ORF">M6D93_06955</name>
</gene>
<evidence type="ECO:0000313" key="3">
    <source>
        <dbReference type="Proteomes" id="UP001056336"/>
    </source>
</evidence>
<sequence>MSNFGFGFGSGAGGDGDDLSGKVPLFAELQRLLSGAGGPVNWDLARQLAISSLAAGHRAVTPAQTAEVTEAIHLADLWLDDTTDLPSGVSTTAAWSQVDWVEKTIDSWAAICDPVAGRVVSAMSGALPADVAEQAGPMAPMMSQLGGLMFGAQLGQGLAALAGEVVSATEIGLPLGPAGTAALVSANVDALASELSRPVAEVRLFLALREAAHHRLFGHVPWLRQNLIDAIDAYGRGISIDPQAIQSAISQIDPSNPESLQTALSGGLFEPEDTQAQKLALRRLETLLALVEGWVDTVVSEVAGSRMATGDALAEAIRRRRAAGGPAEQTFATLVGLELRPRRLREAATLWATMTARYGTSDRDSLWNHPDLLPSADDLDDPEGFSARHGSISDDERSAFDELAGLLADAESSAAPGGDQPTNSATSEAGSPPAGVDPTSDPQKSTSEAGPSDDASLKAAPSDEASPDAGSPDAGSSDAGSSDDHPGDSRSAGS</sequence>
<dbReference type="PANTHER" id="PTHR39420">
    <property type="match status" value="1"/>
</dbReference>
<feature type="compositionally biased region" description="Polar residues" evidence="1">
    <location>
        <begin position="420"/>
        <end position="429"/>
    </location>
</feature>
<dbReference type="SUPFAM" id="SSF55486">
    <property type="entry name" value="Metalloproteases ('zincins'), catalytic domain"/>
    <property type="match status" value="1"/>
</dbReference>
<dbReference type="Gene3D" id="1.20.150.30">
    <property type="entry name" value="Zincin-like metallopeptidase, N-terminal domain"/>
    <property type="match status" value="1"/>
</dbReference>
<feature type="region of interest" description="Disordered" evidence="1">
    <location>
        <begin position="374"/>
        <end position="396"/>
    </location>
</feature>
<dbReference type="RefSeq" id="WP_249773629.1">
    <property type="nucleotide sequence ID" value="NZ_CP097332.1"/>
</dbReference>
<name>A0ABY4R1D6_9ACTN</name>
<keyword evidence="2" id="KW-0482">Metalloprotease</keyword>
<dbReference type="InterPro" id="IPR018766">
    <property type="entry name" value="Zinicin_2"/>
</dbReference>
<dbReference type="NCBIfam" id="TIGR03624">
    <property type="entry name" value="putative hydrolase"/>
    <property type="match status" value="1"/>
</dbReference>
<dbReference type="GO" id="GO:0008237">
    <property type="term" value="F:metallopeptidase activity"/>
    <property type="evidence" value="ECO:0007669"/>
    <property type="project" value="UniProtKB-KW"/>
</dbReference>
<reference evidence="2" key="1">
    <citation type="journal article" date="2018" name="Int. J. Syst. Evol. Microbiol.">
        <title>Jatrophihabitans telluris sp. nov., isolated from sediment soil of lava forest wetlands and the emended description of the genus Jatrophihabitans.</title>
        <authorList>
            <person name="Lee K.C."/>
            <person name="Suh M.K."/>
            <person name="Eom M.K."/>
            <person name="Kim K.K."/>
            <person name="Kim J.S."/>
            <person name="Kim D.S."/>
            <person name="Ko S.H."/>
            <person name="Shin Y.K."/>
            <person name="Lee J.S."/>
        </authorList>
    </citation>
    <scope>NUCLEOTIDE SEQUENCE</scope>
    <source>
        <strain evidence="2">N237</strain>
    </source>
</reference>
<organism evidence="2 3">
    <name type="scientific">Jatrophihabitans telluris</name>
    <dbReference type="NCBI Taxonomy" id="2038343"/>
    <lineage>
        <taxon>Bacteria</taxon>
        <taxon>Bacillati</taxon>
        <taxon>Actinomycetota</taxon>
        <taxon>Actinomycetes</taxon>
        <taxon>Jatrophihabitantales</taxon>
        <taxon>Jatrophihabitantaceae</taxon>
        <taxon>Jatrophihabitans</taxon>
    </lineage>
</organism>
<feature type="compositionally biased region" description="Polar residues" evidence="1">
    <location>
        <begin position="440"/>
        <end position="449"/>
    </location>
</feature>
<keyword evidence="2" id="KW-0645">Protease</keyword>